<dbReference type="PANTHER" id="PTHR43086">
    <property type="entry name" value="VERY-LONG-CHAIN 3-OXOOACYL-COA REDUCTASE"/>
    <property type="match status" value="1"/>
</dbReference>
<comment type="similarity">
    <text evidence="12">Belongs to the short-chain dehydrogenases/reductases (SDR) family.</text>
</comment>
<comment type="pathway">
    <text evidence="1">Lipid metabolism; fatty acid biosynthesis.</text>
</comment>
<evidence type="ECO:0000256" key="6">
    <source>
        <dbReference type="ARBA" id="ARBA00022857"/>
    </source>
</evidence>
<evidence type="ECO:0000256" key="7">
    <source>
        <dbReference type="ARBA" id="ARBA00022989"/>
    </source>
</evidence>
<keyword evidence="15" id="KW-1185">Reference proteome</keyword>
<comment type="catalytic activity">
    <reaction evidence="12">
        <text>a very-long-chain (3R)-3-hydroxyacyl-CoA + NADP(+) = a very-long-chain 3-oxoacyl-CoA + NADPH + H(+)</text>
        <dbReference type="Rhea" id="RHEA:48680"/>
        <dbReference type="ChEBI" id="CHEBI:15378"/>
        <dbReference type="ChEBI" id="CHEBI:57783"/>
        <dbReference type="ChEBI" id="CHEBI:58349"/>
        <dbReference type="ChEBI" id="CHEBI:85440"/>
        <dbReference type="ChEBI" id="CHEBI:90725"/>
        <dbReference type="EC" id="1.1.1.330"/>
    </reaction>
</comment>
<dbReference type="PRINTS" id="PR00081">
    <property type="entry name" value="GDHRDH"/>
</dbReference>
<keyword evidence="10 12" id="KW-0472">Membrane</keyword>
<organism evidence="14 15">
    <name type="scientific">Jimgerdemannia flammicorona</name>
    <dbReference type="NCBI Taxonomy" id="994334"/>
    <lineage>
        <taxon>Eukaryota</taxon>
        <taxon>Fungi</taxon>
        <taxon>Fungi incertae sedis</taxon>
        <taxon>Mucoromycota</taxon>
        <taxon>Mucoromycotina</taxon>
        <taxon>Endogonomycetes</taxon>
        <taxon>Endogonales</taxon>
        <taxon>Endogonaceae</taxon>
        <taxon>Jimgerdemannia</taxon>
    </lineage>
</organism>
<evidence type="ECO:0000313" key="15">
    <source>
        <dbReference type="Proteomes" id="UP000274822"/>
    </source>
</evidence>
<dbReference type="InterPro" id="IPR027533">
    <property type="entry name" value="3_ketoreductase_fungal"/>
</dbReference>
<evidence type="ECO:0000313" key="14">
    <source>
        <dbReference type="EMBL" id="RUS34282.1"/>
    </source>
</evidence>
<evidence type="ECO:0000256" key="9">
    <source>
        <dbReference type="ARBA" id="ARBA00023098"/>
    </source>
</evidence>
<keyword evidence="5 12" id="KW-0276">Fatty acid metabolism</keyword>
<protein>
    <recommendedName>
        <fullName evidence="12">Very-long-chain 3-oxoacyl-CoA reductase</fullName>
        <ecNumber evidence="12">1.1.1.330</ecNumber>
    </recommendedName>
    <alternativeName>
        <fullName evidence="12">3-ketoacyl-CoA reductase</fullName>
        <shortName evidence="12">3-ketoreductase</shortName>
        <shortName evidence="12">KAR</shortName>
    </alternativeName>
    <alternativeName>
        <fullName evidence="12">Microsomal beta-keto-reductase</fullName>
    </alternativeName>
</protein>
<dbReference type="GO" id="GO:0030497">
    <property type="term" value="P:fatty acid elongation"/>
    <property type="evidence" value="ECO:0007669"/>
    <property type="project" value="UniProtKB-UniRule"/>
</dbReference>
<dbReference type="GO" id="GO:0045703">
    <property type="term" value="F:ketoreductase activity"/>
    <property type="evidence" value="ECO:0007669"/>
    <property type="project" value="UniProtKB-UniRule"/>
</dbReference>
<dbReference type="GO" id="GO:0141040">
    <property type="term" value="F:very-long-chain 3-oxoacyl-CoA reductase activity"/>
    <property type="evidence" value="ECO:0007669"/>
    <property type="project" value="UniProtKB-EC"/>
</dbReference>
<dbReference type="HAMAP" id="MF_03107">
    <property type="entry name" value="3_ketoreductase"/>
    <property type="match status" value="1"/>
</dbReference>
<dbReference type="AlphaFoldDB" id="A0A433QWU7"/>
<feature type="binding site" evidence="12">
    <location>
        <position position="197"/>
    </location>
    <ligand>
        <name>substrate</name>
    </ligand>
</feature>
<proteinExistence type="inferred from homology"/>
<keyword evidence="2 12" id="KW-0444">Lipid biosynthesis</keyword>
<dbReference type="Pfam" id="PF00106">
    <property type="entry name" value="adh_short"/>
    <property type="match status" value="1"/>
</dbReference>
<evidence type="ECO:0000256" key="11">
    <source>
        <dbReference type="ARBA" id="ARBA00023160"/>
    </source>
</evidence>
<dbReference type="Proteomes" id="UP000274822">
    <property type="component" value="Unassembled WGS sequence"/>
</dbReference>
<name>A0A433QWU7_9FUNG</name>
<keyword evidence="9 12" id="KW-0443">Lipid metabolism</keyword>
<keyword evidence="6 12" id="KW-0521">NADP</keyword>
<evidence type="ECO:0000256" key="13">
    <source>
        <dbReference type="SAM" id="Phobius"/>
    </source>
</evidence>
<evidence type="ECO:0000256" key="12">
    <source>
        <dbReference type="HAMAP-Rule" id="MF_03107"/>
    </source>
</evidence>
<dbReference type="SUPFAM" id="SSF51735">
    <property type="entry name" value="NAD(P)-binding Rossmann-fold domains"/>
    <property type="match status" value="1"/>
</dbReference>
<keyword evidence="11 12" id="KW-0275">Fatty acid biosynthesis</keyword>
<evidence type="ECO:0000256" key="3">
    <source>
        <dbReference type="ARBA" id="ARBA00022692"/>
    </source>
</evidence>
<evidence type="ECO:0000256" key="4">
    <source>
        <dbReference type="ARBA" id="ARBA00022824"/>
    </source>
</evidence>
<feature type="transmembrane region" description="Helical" evidence="13">
    <location>
        <begin position="12"/>
        <end position="40"/>
    </location>
</feature>
<dbReference type="UniPathway" id="UPA00094"/>
<dbReference type="FunFam" id="3.40.50.720:FF:000137">
    <property type="entry name" value="Hydroxysteroid (17-beta) dehydrogenase 3"/>
    <property type="match status" value="1"/>
</dbReference>
<dbReference type="PIRSF" id="PIRSF000126">
    <property type="entry name" value="11-beta-HSD1"/>
    <property type="match status" value="1"/>
</dbReference>
<sequence length="335" mass="36286">MDLITNLQTDKALLTATAILGLVGLMFVATKAVGFLGVLFDVFVKPGVSLTTFGAGKGAWAVITGASDGIGKEFAHQLAQKRFNILLVSRTASKLDKLAQELQQKYSIKTKTYAMDFTKGDAADYKRLAATIDTIKVGVLVNNVATNHEIPTPFAEEEERVLDGIVEVNIHATLKVTRLVLPQMTTNRTGLILNLGSFAGTVATPYLSAYSASKAFLATWSQAVGAELAPSGVVVEHINTYFVVTAMSKIRKPSFLIPLPKPYVASVLSKIGVQGGASIPYGSTPYFSHAVANWALENVFTTRFWVNYNLSLQTDIRKRALRKREREAAAKAKTQ</sequence>
<dbReference type="EC" id="1.1.1.330" evidence="12"/>
<comment type="subcellular location">
    <subcellularLocation>
        <location evidence="12">Endoplasmic reticulum membrane</location>
        <topology evidence="12">Single-pass membrane protein</topology>
    </subcellularLocation>
</comment>
<dbReference type="InterPro" id="IPR036291">
    <property type="entry name" value="NAD(P)-bd_dom_sf"/>
</dbReference>
<dbReference type="PANTHER" id="PTHR43086:SF2">
    <property type="entry name" value="HYDROXYSTEROID DEHYDROGENASE-LIKE PROTEIN 1"/>
    <property type="match status" value="1"/>
</dbReference>
<reference evidence="14 15" key="1">
    <citation type="journal article" date="2018" name="New Phytol.">
        <title>Phylogenomics of Endogonaceae and evolution of mycorrhizas within Mucoromycota.</title>
        <authorList>
            <person name="Chang Y."/>
            <person name="Desiro A."/>
            <person name="Na H."/>
            <person name="Sandor L."/>
            <person name="Lipzen A."/>
            <person name="Clum A."/>
            <person name="Barry K."/>
            <person name="Grigoriev I.V."/>
            <person name="Martin F.M."/>
            <person name="Stajich J.E."/>
            <person name="Smith M.E."/>
            <person name="Bonito G."/>
            <person name="Spatafora J.W."/>
        </authorList>
    </citation>
    <scope>NUCLEOTIDE SEQUENCE [LARGE SCALE GENOMIC DNA]</scope>
    <source>
        <strain evidence="14 15">AD002</strain>
    </source>
</reference>
<evidence type="ECO:0000256" key="2">
    <source>
        <dbReference type="ARBA" id="ARBA00022516"/>
    </source>
</evidence>
<keyword evidence="4 12" id="KW-0256">Endoplasmic reticulum</keyword>
<dbReference type="GO" id="GO:0005789">
    <property type="term" value="C:endoplasmic reticulum membrane"/>
    <property type="evidence" value="ECO:0007669"/>
    <property type="project" value="UniProtKB-SubCell"/>
</dbReference>
<dbReference type="InterPro" id="IPR020904">
    <property type="entry name" value="Sc_DH/Rdtase_CS"/>
</dbReference>
<evidence type="ECO:0000256" key="1">
    <source>
        <dbReference type="ARBA" id="ARBA00005194"/>
    </source>
</evidence>
<accession>A0A433QWU7</accession>
<keyword evidence="3 12" id="KW-0812">Transmembrane</keyword>
<evidence type="ECO:0000256" key="5">
    <source>
        <dbReference type="ARBA" id="ARBA00022832"/>
    </source>
</evidence>
<evidence type="ECO:0000256" key="8">
    <source>
        <dbReference type="ARBA" id="ARBA00023002"/>
    </source>
</evidence>
<feature type="active site" description="Proton acceptor" evidence="12">
    <location>
        <position position="210"/>
    </location>
</feature>
<dbReference type="CDD" id="cd05356">
    <property type="entry name" value="17beta-HSD1_like_SDR_c"/>
    <property type="match status" value="1"/>
</dbReference>
<evidence type="ECO:0000256" key="10">
    <source>
        <dbReference type="ARBA" id="ARBA00023136"/>
    </source>
</evidence>
<dbReference type="PROSITE" id="PS00061">
    <property type="entry name" value="ADH_SHORT"/>
    <property type="match status" value="1"/>
</dbReference>
<comment type="caution">
    <text evidence="14">The sequence shown here is derived from an EMBL/GenBank/DDBJ whole genome shotgun (WGS) entry which is preliminary data.</text>
</comment>
<dbReference type="InterPro" id="IPR002347">
    <property type="entry name" value="SDR_fam"/>
</dbReference>
<dbReference type="EMBL" id="RBNJ01000618">
    <property type="protein sequence ID" value="RUS34282.1"/>
    <property type="molecule type" value="Genomic_DNA"/>
</dbReference>
<keyword evidence="7 12" id="KW-1133">Transmembrane helix</keyword>
<gene>
    <name evidence="14" type="ORF">BC938DRAFT_481475</name>
</gene>
<keyword evidence="8 12" id="KW-0560">Oxidoreductase</keyword>
<dbReference type="Gene3D" id="3.40.50.720">
    <property type="entry name" value="NAD(P)-binding Rossmann-like Domain"/>
    <property type="match status" value="1"/>
</dbReference>
<comment type="function">
    <text evidence="12">Component of the microsomal membrane bound fatty acid elongation system, which produces the 26-carbon very long-chain fatty acids (VLCFA) from palmitate. Catalyzes the reduction of the 3-ketoacyl-CoA intermediate that is formed in each cycle of fatty acid elongation. VLCFAs serve as precursors for ceramide and sphingolipids.</text>
</comment>